<evidence type="ECO:0000313" key="1">
    <source>
        <dbReference type="EMBL" id="OXG13873.1"/>
    </source>
</evidence>
<proteinExistence type="predicted"/>
<dbReference type="PANTHER" id="PTHR34071">
    <property type="entry name" value="5-NITROIMIDAZOLE ANTIBIOTICS RESISTANCE PROTEIN, NIMA-FAMILY-RELATED PROTEIN-RELATED"/>
    <property type="match status" value="1"/>
</dbReference>
<accession>A0A854Q7D7</accession>
<dbReference type="Gene3D" id="2.30.110.10">
    <property type="entry name" value="Electron Transport, Fmn-binding Protein, Chain A"/>
    <property type="match status" value="1"/>
</dbReference>
<evidence type="ECO:0000313" key="2">
    <source>
        <dbReference type="Proteomes" id="UP000199727"/>
    </source>
</evidence>
<sequence length="277" mass="30548">MTSQPSADIRLYKNRASYSLRAALDIFREGMVAHVAFVHPGDEEVDCKQRRKETIMNIPLIAVMVCEGEDEDDQDSYVVYLHSHKYSGLVEASRRGSGNFTATTTQIDGLVLSPTAHDHSLNYRSATLHLHTPVILSDETDHEQKRAALAAVTNTILGYDRIASVGQPLDANVNSTTVIRCKISAVSCKQRYGAFNGGKEPVTEVIPGEEANAFKGVIPCWTQWGNLIGFGSDRMELEELFKIRTEEGKAFAQKSAWAHEDGAIEGLGKKEKPVTRL</sequence>
<name>A0A854Q7D7_CRYNE</name>
<dbReference type="InterPro" id="IPR012349">
    <property type="entry name" value="Split_barrel_FMN-bd"/>
</dbReference>
<reference evidence="1 2" key="1">
    <citation type="submission" date="2017-06" db="EMBL/GenBank/DDBJ databases">
        <title>Global population genomics of the pathogenic fungus Cryptococcus neoformans var. grubii.</title>
        <authorList>
            <person name="Cuomo C."/>
            <person name="Litvintseva A."/>
            <person name="Chen Y."/>
            <person name="Young S."/>
            <person name="Zeng Q."/>
            <person name="Chapman S."/>
            <person name="Gujja S."/>
            <person name="Saif S."/>
            <person name="Birren B."/>
        </authorList>
    </citation>
    <scope>NUCLEOTIDE SEQUENCE [LARGE SCALE GENOMIC DNA]</scope>
    <source>
        <strain evidence="1 2">Tu259-1</strain>
    </source>
</reference>
<protein>
    <submittedName>
        <fullName evidence="1">Uncharacterized protein</fullName>
    </submittedName>
</protein>
<dbReference type="OrthoDB" id="444432at2759"/>
<dbReference type="InterPro" id="IPR024747">
    <property type="entry name" value="Pyridox_Oxase-rel"/>
</dbReference>
<dbReference type="Pfam" id="PF12900">
    <property type="entry name" value="Pyridox_ox_2"/>
    <property type="match status" value="1"/>
</dbReference>
<gene>
    <name evidence="1" type="ORF">C361_06019</name>
</gene>
<dbReference type="AlphaFoldDB" id="A0A854Q7D7"/>
<comment type="caution">
    <text evidence="1">The sequence shown here is derived from an EMBL/GenBank/DDBJ whole genome shotgun (WGS) entry which is preliminary data.</text>
</comment>
<dbReference type="PANTHER" id="PTHR34071:SF2">
    <property type="entry name" value="FLAVIN-NUCLEOTIDE-BINDING PROTEIN"/>
    <property type="match status" value="1"/>
</dbReference>
<dbReference type="Proteomes" id="UP000199727">
    <property type="component" value="Unassembled WGS sequence"/>
</dbReference>
<dbReference type="EMBL" id="AMKT01000078">
    <property type="protein sequence ID" value="OXG13873.1"/>
    <property type="molecule type" value="Genomic_DNA"/>
</dbReference>
<dbReference type="SUPFAM" id="SSF50475">
    <property type="entry name" value="FMN-binding split barrel"/>
    <property type="match status" value="1"/>
</dbReference>
<organism evidence="1 2">
    <name type="scientific">Cryptococcus neoformans Tu259-1</name>
    <dbReference type="NCBI Taxonomy" id="1230072"/>
    <lineage>
        <taxon>Eukaryota</taxon>
        <taxon>Fungi</taxon>
        <taxon>Dikarya</taxon>
        <taxon>Basidiomycota</taxon>
        <taxon>Agaricomycotina</taxon>
        <taxon>Tremellomycetes</taxon>
        <taxon>Tremellales</taxon>
        <taxon>Cryptococcaceae</taxon>
        <taxon>Cryptococcus</taxon>
        <taxon>Cryptococcus neoformans species complex</taxon>
    </lineage>
</organism>